<keyword evidence="3" id="KW-0067">ATP-binding</keyword>
<dbReference type="InterPro" id="IPR011761">
    <property type="entry name" value="ATP-grasp"/>
</dbReference>
<dbReference type="RefSeq" id="WP_013047600.1">
    <property type="nucleotide sequence ID" value="NC_014011.1"/>
</dbReference>
<dbReference type="Gene3D" id="3.30.470.20">
    <property type="entry name" value="ATP-grasp fold, B domain"/>
    <property type="match status" value="1"/>
</dbReference>
<sequence>MTSKEQPTEPPGSGQRPVLIAAAKEYTHRQDLLDCLICREDVGCVLSSQGYSIYNLDIFPADLADPKHLVQRINEYQPLCVFNLFEGFGSEPWLEASFCEILEKNNLTFTGNPSGALRLCIDKHTLHQQLKTAGIPVPLSYFLKGKETLGTLENISFPLFIKPCREDGSVGIDKKSLVFNEEELQESVTEKLAKFPDGILIQEFLSGPEYCVSFVDNGPFSPVGLWTLDYSRYPECPAYLSYDAKWNENSPEWNLWPEEIDLDYSLKETILHMASRAALVAGCKGYFRVDLRENQGHLFVMDINPNPALTRDSGMARQYMQKGKTYEQLVMKILQLAILNYKKRDDHENN</sequence>
<dbReference type="GO" id="GO:0008716">
    <property type="term" value="F:D-alanine-D-alanine ligase activity"/>
    <property type="evidence" value="ECO:0007669"/>
    <property type="project" value="UniProtKB-EC"/>
</dbReference>
<dbReference type="eggNOG" id="COG1181">
    <property type="taxonomic scope" value="Bacteria"/>
</dbReference>
<dbReference type="Proteomes" id="UP000002366">
    <property type="component" value="Chromosome"/>
</dbReference>
<dbReference type="PANTHER" id="PTHR23132">
    <property type="entry name" value="D-ALANINE--D-ALANINE LIGASE"/>
    <property type="match status" value="1"/>
</dbReference>
<dbReference type="OrthoDB" id="9813261at2"/>
<organism evidence="5 6">
    <name type="scientific">Aminobacterium colombiense (strain DSM 12261 / ALA-1)</name>
    <dbReference type="NCBI Taxonomy" id="572547"/>
    <lineage>
        <taxon>Bacteria</taxon>
        <taxon>Thermotogati</taxon>
        <taxon>Synergistota</taxon>
        <taxon>Synergistia</taxon>
        <taxon>Synergistales</taxon>
        <taxon>Aminobacteriaceae</taxon>
        <taxon>Aminobacterium</taxon>
    </lineage>
</organism>
<evidence type="ECO:0000256" key="3">
    <source>
        <dbReference type="PROSITE-ProRule" id="PRU00409"/>
    </source>
</evidence>
<keyword evidence="2 5" id="KW-0436">Ligase</keyword>
<evidence type="ECO:0000256" key="1">
    <source>
        <dbReference type="ARBA" id="ARBA00010871"/>
    </source>
</evidence>
<dbReference type="KEGG" id="aco:Amico_0187"/>
<comment type="similarity">
    <text evidence="1">Belongs to the D-alanine--D-alanine ligase family.</text>
</comment>
<dbReference type="InterPro" id="IPR013815">
    <property type="entry name" value="ATP_grasp_subdomain_1"/>
</dbReference>
<dbReference type="PANTHER" id="PTHR23132:SF23">
    <property type="entry name" value="D-ALANINE--D-ALANINE LIGASE B"/>
    <property type="match status" value="1"/>
</dbReference>
<gene>
    <name evidence="5" type="ordered locus">Amico_0187</name>
</gene>
<dbReference type="Pfam" id="PF07478">
    <property type="entry name" value="Dala_Dala_lig_C"/>
    <property type="match status" value="1"/>
</dbReference>
<dbReference type="GO" id="GO:0005524">
    <property type="term" value="F:ATP binding"/>
    <property type="evidence" value="ECO:0007669"/>
    <property type="project" value="UniProtKB-UniRule"/>
</dbReference>
<dbReference type="SUPFAM" id="SSF56059">
    <property type="entry name" value="Glutathione synthetase ATP-binding domain-like"/>
    <property type="match status" value="1"/>
</dbReference>
<evidence type="ECO:0000259" key="4">
    <source>
        <dbReference type="PROSITE" id="PS50975"/>
    </source>
</evidence>
<dbReference type="STRING" id="572547.Amico_0187"/>
<feature type="domain" description="ATP-grasp" evidence="4">
    <location>
        <begin position="127"/>
        <end position="335"/>
    </location>
</feature>
<dbReference type="EC" id="6.3.2.4" evidence="5"/>
<proteinExistence type="inferred from homology"/>
<evidence type="ECO:0000313" key="6">
    <source>
        <dbReference type="Proteomes" id="UP000002366"/>
    </source>
</evidence>
<evidence type="ECO:0000313" key="5">
    <source>
        <dbReference type="EMBL" id="ADE56334.1"/>
    </source>
</evidence>
<dbReference type="EMBL" id="CP001997">
    <property type="protein sequence ID" value="ADE56334.1"/>
    <property type="molecule type" value="Genomic_DNA"/>
</dbReference>
<keyword evidence="6" id="KW-1185">Reference proteome</keyword>
<dbReference type="AlphaFoldDB" id="D5ECQ2"/>
<dbReference type="HOGENOM" id="CLU_039268_2_0_0"/>
<name>D5ECQ2_AMICL</name>
<dbReference type="PROSITE" id="PS50975">
    <property type="entry name" value="ATP_GRASP"/>
    <property type="match status" value="1"/>
</dbReference>
<dbReference type="InterPro" id="IPR011095">
    <property type="entry name" value="Dala_Dala_lig_C"/>
</dbReference>
<keyword evidence="3" id="KW-0547">Nucleotide-binding</keyword>
<protein>
    <submittedName>
        <fullName evidence="5">D-alanine--D-alanine ligase</fullName>
        <ecNumber evidence="5">6.3.2.4</ecNumber>
    </submittedName>
</protein>
<dbReference type="GO" id="GO:0046872">
    <property type="term" value="F:metal ion binding"/>
    <property type="evidence" value="ECO:0007669"/>
    <property type="project" value="InterPro"/>
</dbReference>
<reference evidence="5 6" key="1">
    <citation type="journal article" date="2010" name="Stand. Genomic Sci.">
        <title>Complete genome sequence of Aminobacterium colombiense type strain (ALA-1).</title>
        <authorList>
            <person name="Chertkov O."/>
            <person name="Sikorski J."/>
            <person name="Brambilla E."/>
            <person name="Lapidus A."/>
            <person name="Copeland A."/>
            <person name="Glavina Del Rio T."/>
            <person name="Nolan M."/>
            <person name="Lucas S."/>
            <person name="Tice H."/>
            <person name="Cheng J.F."/>
            <person name="Han C."/>
            <person name="Detter J.C."/>
            <person name="Bruce D."/>
            <person name="Tapia R."/>
            <person name="Goodwin L."/>
            <person name="Pitluck S."/>
            <person name="Liolios K."/>
            <person name="Ivanova N."/>
            <person name="Mavromatis K."/>
            <person name="Ovchinnikova G."/>
            <person name="Pati A."/>
            <person name="Chen A."/>
            <person name="Palaniappan K."/>
            <person name="Land M."/>
            <person name="Hauser L."/>
            <person name="Chang Y.J."/>
            <person name="Jeffries C.D."/>
            <person name="Spring S."/>
            <person name="Rohde M."/>
            <person name="Goker M."/>
            <person name="Bristow J."/>
            <person name="Eisen J.A."/>
            <person name="Markowitz V."/>
            <person name="Hugenholtz P."/>
            <person name="Kyrpides N.C."/>
            <person name="Klenk H.P."/>
        </authorList>
    </citation>
    <scope>NUCLEOTIDE SEQUENCE [LARGE SCALE GENOMIC DNA]</scope>
    <source>
        <strain evidence="6">DSM 12261 / ALA-1</strain>
    </source>
</reference>
<dbReference type="Gene3D" id="3.30.1490.20">
    <property type="entry name" value="ATP-grasp fold, A domain"/>
    <property type="match status" value="1"/>
</dbReference>
<evidence type="ECO:0000256" key="2">
    <source>
        <dbReference type="ARBA" id="ARBA00022598"/>
    </source>
</evidence>
<accession>D5ECQ2</accession>